<evidence type="ECO:0000256" key="9">
    <source>
        <dbReference type="ARBA" id="ARBA00022786"/>
    </source>
</evidence>
<keyword evidence="9" id="KW-0833">Ubl conjugation pathway</keyword>
<dbReference type="PANTHER" id="PTHR48178">
    <property type="entry name" value="PEROXISOME BIOGENESIS FACTOR 2"/>
    <property type="match status" value="1"/>
</dbReference>
<dbReference type="GO" id="GO:0061630">
    <property type="term" value="F:ubiquitin protein ligase activity"/>
    <property type="evidence" value="ECO:0007669"/>
    <property type="project" value="UniProtKB-EC"/>
</dbReference>
<dbReference type="EMBL" id="KZ859004">
    <property type="protein sequence ID" value="RDW25388.1"/>
    <property type="molecule type" value="Genomic_DNA"/>
</dbReference>
<evidence type="ECO:0000313" key="21">
    <source>
        <dbReference type="EMBL" id="AOW06467.1"/>
    </source>
</evidence>
<comment type="pathway">
    <text evidence="2">Protein modification; protein ubiquitination.</text>
</comment>
<evidence type="ECO:0000256" key="14">
    <source>
        <dbReference type="ARBA" id="ARBA00023140"/>
    </source>
</evidence>
<dbReference type="OMA" id="WHGLMEL"/>
<dbReference type="SMART" id="SM00184">
    <property type="entry name" value="RING"/>
    <property type="match status" value="1"/>
</dbReference>
<dbReference type="InterPro" id="IPR006845">
    <property type="entry name" value="Pex_N"/>
</dbReference>
<reference evidence="21 23" key="1">
    <citation type="journal article" date="2016" name="PLoS ONE">
        <title>Sequence Assembly of Yarrowia lipolytica Strain W29/CLIB89 Shows Transposable Element Diversity.</title>
        <authorList>
            <person name="Magnan C."/>
            <person name="Yu J."/>
            <person name="Chang I."/>
            <person name="Jahn E."/>
            <person name="Kanomata Y."/>
            <person name="Wu J."/>
            <person name="Zeller M."/>
            <person name="Oakes M."/>
            <person name="Baldi P."/>
            <person name="Sandmeyer S."/>
        </authorList>
    </citation>
    <scope>NUCLEOTIDE SEQUENCE [LARGE SCALE GENOMIC DNA]</scope>
    <source>
        <strain evidence="21">CLIB89</strain>
        <strain evidence="23">CLIB89(W29)</strain>
    </source>
</reference>
<evidence type="ECO:0000256" key="19">
    <source>
        <dbReference type="SAM" id="MobiDB-lite"/>
    </source>
</evidence>
<evidence type="ECO:0000256" key="16">
    <source>
        <dbReference type="ARBA" id="ARBA00034438"/>
    </source>
</evidence>
<dbReference type="KEGG" id="yli:2908531"/>
<feature type="domain" description="RING-type" evidence="20">
    <location>
        <begin position="266"/>
        <end position="323"/>
    </location>
</feature>
<dbReference type="eggNOG" id="KOG2879">
    <property type="taxonomic scope" value="Eukaryota"/>
</dbReference>
<dbReference type="VEuPathDB" id="FungiDB:YALI0_F01012g"/>
<dbReference type="VEuPathDB" id="FungiDB:YALI1_F01659g"/>
<dbReference type="GO" id="GO:0016567">
    <property type="term" value="P:protein ubiquitination"/>
    <property type="evidence" value="ECO:0007669"/>
    <property type="project" value="UniProtKB-ARBA"/>
</dbReference>
<keyword evidence="11" id="KW-0653">Protein transport</keyword>
<feature type="compositionally biased region" description="Acidic residues" evidence="19">
    <location>
        <begin position="360"/>
        <end position="374"/>
    </location>
</feature>
<dbReference type="PROSITE" id="PS00518">
    <property type="entry name" value="ZF_RING_1"/>
    <property type="match status" value="1"/>
</dbReference>
<comment type="similarity">
    <text evidence="3">Belongs to the pex2/pex10/pex12 family.</text>
</comment>
<evidence type="ECO:0000313" key="22">
    <source>
        <dbReference type="EMBL" id="RDW25388.1"/>
    </source>
</evidence>
<dbReference type="EMBL" id="CP017558">
    <property type="protein sequence ID" value="AOW06467.1"/>
    <property type="molecule type" value="Genomic_DNA"/>
</dbReference>
<dbReference type="PROSITE" id="PS50089">
    <property type="entry name" value="ZF_RING_2"/>
    <property type="match status" value="1"/>
</dbReference>
<dbReference type="PANTHER" id="PTHR48178:SF1">
    <property type="entry name" value="PEROXISOME BIOGENESIS FACTOR 2"/>
    <property type="match status" value="1"/>
</dbReference>
<evidence type="ECO:0000256" key="5">
    <source>
        <dbReference type="ARBA" id="ARBA00022679"/>
    </source>
</evidence>
<gene>
    <name evidence="22" type="ORF">B0I71DRAFT_132703</name>
    <name evidence="21" type="ORF">YALI1_F01659g</name>
</gene>
<evidence type="ECO:0000256" key="7">
    <source>
        <dbReference type="ARBA" id="ARBA00022723"/>
    </source>
</evidence>
<dbReference type="InterPro" id="IPR001841">
    <property type="entry name" value="Znf_RING"/>
</dbReference>
<protein>
    <recommendedName>
        <fullName evidence="17">RING-type E3 ubiquitin transferase (cysteine targeting)</fullName>
        <ecNumber evidence="17">2.3.2.36</ecNumber>
    </recommendedName>
    <alternativeName>
        <fullName evidence="15">Peroxin-2</fullName>
    </alternativeName>
</protein>
<keyword evidence="5" id="KW-0808">Transferase</keyword>
<evidence type="ECO:0000256" key="8">
    <source>
        <dbReference type="ARBA" id="ARBA00022771"/>
    </source>
</evidence>
<evidence type="ECO:0000256" key="12">
    <source>
        <dbReference type="ARBA" id="ARBA00022989"/>
    </source>
</evidence>
<dbReference type="GO" id="GO:0016562">
    <property type="term" value="P:protein import into peroxisome matrix, receptor recycling"/>
    <property type="evidence" value="ECO:0007669"/>
    <property type="project" value="UniProtKB-ARBA"/>
</dbReference>
<dbReference type="Proteomes" id="UP000182444">
    <property type="component" value="Chromosome 1F"/>
</dbReference>
<dbReference type="EC" id="2.3.2.36" evidence="17"/>
<sequence>MSSVLRLFKIGAPVPNVRVHQLDASLLDAELVDLLKNQLFKGFTNFHPEFRDKYESELVLALKLILFKLTVWDHAITYGGKLQNLKFIDSRHSSKLQIQPSVIQKLGYGILVVGGGYLWSKIEGYLLARSEDDVATDGTSVRGASAARGALKVANFASLLYSAATLGNFVAFLYTGRYATVIMRLLRIRLVPSQRTSSRQVSYEFQNRQLVWNAFTEFLIFILPLLQLPKLKRRIERKLQSLNVTRVGNVEEASEGELAHLPQKTCAICFRDEEEQEGGGGASHYSTDVTNPYQADCGHVYCYVCLVTKLAQGDGDGWNCYRCAKQVQKMKPWVDVDEAAVVGAAEMHEKVDVIEHAEDNEQEEEEFDDDDEDSNFQLMKD</sequence>
<evidence type="ECO:0000256" key="1">
    <source>
        <dbReference type="ARBA" id="ARBA00004585"/>
    </source>
</evidence>
<evidence type="ECO:0000256" key="18">
    <source>
        <dbReference type="PROSITE-ProRule" id="PRU00175"/>
    </source>
</evidence>
<evidence type="ECO:0000313" key="23">
    <source>
        <dbReference type="Proteomes" id="UP000182444"/>
    </source>
</evidence>
<dbReference type="SUPFAM" id="SSF57850">
    <property type="entry name" value="RING/U-box"/>
    <property type="match status" value="1"/>
</dbReference>
<comment type="subcellular location">
    <subcellularLocation>
        <location evidence="1">Peroxisome membrane</location>
        <topology evidence="1">Multi-pass membrane protein</topology>
    </subcellularLocation>
</comment>
<dbReference type="Pfam" id="PF04757">
    <property type="entry name" value="Pex2_Pex12"/>
    <property type="match status" value="1"/>
</dbReference>
<reference evidence="22 24" key="2">
    <citation type="submission" date="2018-07" db="EMBL/GenBank/DDBJ databases">
        <title>Draft Genome Assemblies for Five Robust Yarrowia lipolytica Strains Exhibiting High Lipid Production and Pentose Sugar Utilization and Sugar Alcohol Secretion from Undetoxified Lignocellulosic Biomass Hydrolysates.</title>
        <authorList>
            <consortium name="DOE Joint Genome Institute"/>
            <person name="Walker C."/>
            <person name="Ryu S."/>
            <person name="Na H."/>
            <person name="Zane M."/>
            <person name="LaButti K."/>
            <person name="Lipzen A."/>
            <person name="Haridas S."/>
            <person name="Barry K."/>
            <person name="Grigoriev I.V."/>
            <person name="Quarterman J."/>
            <person name="Slininger P."/>
            <person name="Dien B."/>
            <person name="Trinh C.T."/>
        </authorList>
    </citation>
    <scope>NUCLEOTIDE SEQUENCE [LARGE SCALE GENOMIC DNA]</scope>
    <source>
        <strain evidence="22 24">YB392</strain>
    </source>
</reference>
<evidence type="ECO:0000259" key="20">
    <source>
        <dbReference type="PROSITE" id="PS50089"/>
    </source>
</evidence>
<feature type="region of interest" description="Disordered" evidence="19">
    <location>
        <begin position="355"/>
        <end position="381"/>
    </location>
</feature>
<dbReference type="AlphaFoldDB" id="A0A1D8NLF2"/>
<dbReference type="Gene3D" id="3.30.40.10">
    <property type="entry name" value="Zinc/RING finger domain, C3HC4 (zinc finger)"/>
    <property type="match status" value="1"/>
</dbReference>
<dbReference type="GO" id="GO:0008270">
    <property type="term" value="F:zinc ion binding"/>
    <property type="evidence" value="ECO:0007669"/>
    <property type="project" value="UniProtKB-KW"/>
</dbReference>
<comment type="catalytic activity">
    <reaction evidence="16">
        <text>[E2 ubiquitin-conjugating enzyme]-S-ubiquitinyl-L-cysteine + [acceptor protein]-L-cysteine = [E2 ubiquitin-conjugating enzyme]-L-cysteine + [acceptor protein]-S-ubiquitinyl-L-cysteine.</text>
        <dbReference type="EC" id="2.3.2.36"/>
    </reaction>
</comment>
<dbReference type="InterPro" id="IPR017907">
    <property type="entry name" value="Znf_RING_CS"/>
</dbReference>
<dbReference type="SMR" id="A0A1D8NLF2"/>
<evidence type="ECO:0000256" key="15">
    <source>
        <dbReference type="ARBA" id="ARBA00032511"/>
    </source>
</evidence>
<evidence type="ECO:0000256" key="6">
    <source>
        <dbReference type="ARBA" id="ARBA00022692"/>
    </source>
</evidence>
<evidence type="ECO:0000256" key="13">
    <source>
        <dbReference type="ARBA" id="ARBA00023136"/>
    </source>
</evidence>
<accession>A0A1D8NLF2</accession>
<dbReference type="InterPro" id="IPR013083">
    <property type="entry name" value="Znf_RING/FYVE/PHD"/>
</dbReference>
<dbReference type="GeneID" id="2908531"/>
<keyword evidence="10" id="KW-0862">Zinc</keyword>
<keyword evidence="13" id="KW-0472">Membrane</keyword>
<keyword evidence="6" id="KW-0812">Transmembrane</keyword>
<dbReference type="GO" id="GO:0005778">
    <property type="term" value="C:peroxisomal membrane"/>
    <property type="evidence" value="ECO:0007669"/>
    <property type="project" value="UniProtKB-SubCell"/>
</dbReference>
<dbReference type="Proteomes" id="UP000256601">
    <property type="component" value="Unassembled WGS sequence"/>
</dbReference>
<evidence type="ECO:0000256" key="2">
    <source>
        <dbReference type="ARBA" id="ARBA00004906"/>
    </source>
</evidence>
<evidence type="ECO:0000256" key="17">
    <source>
        <dbReference type="ARBA" id="ARBA00034523"/>
    </source>
</evidence>
<evidence type="ECO:0000256" key="3">
    <source>
        <dbReference type="ARBA" id="ARBA00008704"/>
    </source>
</evidence>
<proteinExistence type="inferred from homology"/>
<evidence type="ECO:0000256" key="4">
    <source>
        <dbReference type="ARBA" id="ARBA00022448"/>
    </source>
</evidence>
<keyword evidence="14" id="KW-0576">Peroxisome</keyword>
<evidence type="ECO:0000256" key="11">
    <source>
        <dbReference type="ARBA" id="ARBA00022927"/>
    </source>
</evidence>
<organism evidence="21 23">
    <name type="scientific">Yarrowia lipolytica</name>
    <name type="common">Candida lipolytica</name>
    <dbReference type="NCBI Taxonomy" id="4952"/>
    <lineage>
        <taxon>Eukaryota</taxon>
        <taxon>Fungi</taxon>
        <taxon>Dikarya</taxon>
        <taxon>Ascomycota</taxon>
        <taxon>Saccharomycotina</taxon>
        <taxon>Dipodascomycetes</taxon>
        <taxon>Dipodascales</taxon>
        <taxon>Dipodascales incertae sedis</taxon>
        <taxon>Yarrowia</taxon>
    </lineage>
</organism>
<evidence type="ECO:0000256" key="10">
    <source>
        <dbReference type="ARBA" id="ARBA00022833"/>
    </source>
</evidence>
<keyword evidence="7" id="KW-0479">Metal-binding</keyword>
<dbReference type="InterPro" id="IPR025654">
    <property type="entry name" value="PEX2/10"/>
</dbReference>
<keyword evidence="12" id="KW-1133">Transmembrane helix</keyword>
<keyword evidence="8 18" id="KW-0863">Zinc-finger</keyword>
<name>A0A1D8NLF2_YARLL</name>
<keyword evidence="4" id="KW-0813">Transport</keyword>
<evidence type="ECO:0000313" key="24">
    <source>
        <dbReference type="Proteomes" id="UP000256601"/>
    </source>
</evidence>